<evidence type="ECO:0000256" key="6">
    <source>
        <dbReference type="SAM" id="Phobius"/>
    </source>
</evidence>
<keyword evidence="9" id="KW-0436">Ligase</keyword>
<feature type="domain" description="SP-RING-type" evidence="8">
    <location>
        <begin position="1080"/>
        <end position="1166"/>
    </location>
</feature>
<feature type="compositionally biased region" description="Low complexity" evidence="5">
    <location>
        <begin position="1388"/>
        <end position="1402"/>
    </location>
</feature>
<feature type="transmembrane region" description="Helical" evidence="6">
    <location>
        <begin position="721"/>
        <end position="741"/>
    </location>
</feature>
<dbReference type="OMA" id="EREYFCD"/>
<evidence type="ECO:0000256" key="7">
    <source>
        <dbReference type="SAM" id="SignalP"/>
    </source>
</evidence>
<dbReference type="EMBL" id="APAU02000164">
    <property type="protein sequence ID" value="EUB55395.1"/>
    <property type="molecule type" value="Genomic_DNA"/>
</dbReference>
<keyword evidence="1" id="KW-0479">Metal-binding</keyword>
<feature type="compositionally biased region" description="Polar residues" evidence="5">
    <location>
        <begin position="1625"/>
        <end position="1637"/>
    </location>
</feature>
<feature type="region of interest" description="Disordered" evidence="5">
    <location>
        <begin position="1180"/>
        <end position="1321"/>
    </location>
</feature>
<sequence>MRATNCLLLILSTLSHLALSAVVDEDGLIAILYEIYREDTFPAFEKYPLEIFNPLKGPYYQKLAKLHDQAALHMAANGFPSGSLDGDVIPLYPSLEKDKILMYEEESYTIETNLRVERIMEGLLLTYVQDNNTNILLEDEELSLEPLSNTSTLGPAQRIRFAEFQRPRSLLAFFIDIYRVCVELTASCGYSRQPEKCLTFFQGYSHLLATYTQIVCKYLTAVEHYDVDHICPNLCIARVKPPWNQSVSDQLFDPIDVCAQIPNALPGTCKLVGKGIYDFEFRCQCVTAAYAWKAEPGGMVAGEFPRCEPLFPYLENAPPGTTHSIACTEAEREYFCDPIGSSKKAYDVGNEAVTSISPWPICECKRGRGGVRCDRRLDVCEDPLPLNTTELQQLERRISDMPPVLTAKWLCEAYLHHSKCVPDTSSKGGEYSYRCECRRGSSADKRFGKLDNCRMHSFVEKSAPKHSGRCAPGYAGNNCDMTINAWSAWSQWSECQPHCGFHRRRARRRLCLGDFGCYGSTHAAEHCPPVECDGLRDPGDGVWGTRSVASLKEYKDNGGFFVPAIGEIILTTLFCVFLCQAALVALGVWIFWRREGKFDQLLRLIVLILNHMPIYQRKASFSFQAYCVAMNRDIQPNNISAPNILGNGTFPLGRPQLIPRANFIPNPNTNPPRLPPGVIPYNNFVLTAVPRTSLGPRIRGCQSKSREVRFKPRQIISAKEFAFFAMSLVKSPIACSALQFLQLRKVDAETAILKTVNEELCAQDLLGIYSESPFYRPVLLLREVQFATPTNTVGQFPDPDNMIRQLKDLAEQKVASVPLMGMMSGTKPTAASLGFCTDYLMHTFNVELDLNLIAFLNEQAKLGNSASEKYRVILRFGWATQGLCVPTNSQGSSGVRLLAAETLPRCLQLRVARRQVSLPEPIFHAGQAVKLGHRLRYSVDITDKIPVRAANLVRTRNIEIEMTWLHAPLEDHPHCLLESVTAGALSPAMNHVINMPLVQVTLDRVEALPKIVRNFSVAVAGRPTDELTAQPQQPPPVNGFSLPTFTPERLIGVYDFCASPERVISVEKTLDMLKKKMASQDDLLCDDWIPVTLLCPLTLTRIEIPIRSVNCDHLQCFDLSSYLTINKRRPRWNCPVCSLPSPFRDLRRDDFFLHLLKNKTLADAEHVKVDAEGNCRKVLTDSTASATGGNSDSTPHKPQRNGDGNGDIGNSDIPSSISPFKTDPCSRQRGPHLHSPSSSSPSQRRRPPSPCILIIDDSDSDDKEEEKAEKEKVKEGNTTASPNSLTTQQAQSMPSTLPTIPAFASAASPSTSSLVPPTPILPQTFSGDLVVDLTELSDDSDDDPPPPKSSRPTAPFPPPPLSSAASPPPIPAPPPPPAGAPVPPPPAAAASPPSLPTSTVTATVASRPPILVIPTETTTSSVPTTSASPNVTVTTAATISHPAAAVSSDLQTRLFAPLTSVSGGRILFLSNPQPISTSNIPPSSNATIVSRNVVTTGTTMTIPSAAVTVTSVSPSNATKRSLSVPTTTALSGGIQESGVSARTGRFKITAKRRCVLSSSASNSVDGSALPASSVVIISRPMVTATSSLPNTAVTTVAEGHSVPLSTSLTTTVLSPSITTHRLRSSRQTVQLSQTPSKSVAGRGRGRGRRRVFVDDGTGDPAASSTGVESTGGAFESSVSSTSIRAIAEEAAEDEENNDDDDEEEEEEDEEEEGEEEDDDDDDWTPGASTSITTPNSARRRSAATASTTRRRPLNASSVESSRIAHTSGPTTVIVRRIETTRHRVTFGILHLPQSCINWHPGLVD</sequence>
<keyword evidence="3" id="KW-0862">Zinc</keyword>
<feature type="compositionally biased region" description="Polar residues" evidence="5">
    <location>
        <begin position="1276"/>
        <end position="1297"/>
    </location>
</feature>
<name>W6U2Q8_ECHGR</name>
<feature type="transmembrane region" description="Helical" evidence="6">
    <location>
        <begin position="568"/>
        <end position="592"/>
    </location>
</feature>
<feature type="compositionally biased region" description="Pro residues" evidence="5">
    <location>
        <begin position="1346"/>
        <end position="1387"/>
    </location>
</feature>
<dbReference type="Proteomes" id="UP000019149">
    <property type="component" value="Unassembled WGS sequence"/>
</dbReference>
<dbReference type="InterPro" id="IPR004181">
    <property type="entry name" value="Znf_MIZ"/>
</dbReference>
<evidence type="ECO:0000256" key="3">
    <source>
        <dbReference type="ARBA" id="ARBA00022833"/>
    </source>
</evidence>
<dbReference type="InterPro" id="IPR036383">
    <property type="entry name" value="TSP1_rpt_sf"/>
</dbReference>
<organism evidence="9 10">
    <name type="scientific">Echinococcus granulosus</name>
    <name type="common">Hydatid tapeworm</name>
    <dbReference type="NCBI Taxonomy" id="6210"/>
    <lineage>
        <taxon>Eukaryota</taxon>
        <taxon>Metazoa</taxon>
        <taxon>Spiralia</taxon>
        <taxon>Lophotrochozoa</taxon>
        <taxon>Platyhelminthes</taxon>
        <taxon>Cestoda</taxon>
        <taxon>Eucestoda</taxon>
        <taxon>Cyclophyllidea</taxon>
        <taxon>Taeniidae</taxon>
        <taxon>Echinococcus</taxon>
        <taxon>Echinococcus granulosus group</taxon>
    </lineage>
</organism>
<evidence type="ECO:0000256" key="1">
    <source>
        <dbReference type="ARBA" id="ARBA00022723"/>
    </source>
</evidence>
<accession>W6U2Q8</accession>
<evidence type="ECO:0000256" key="2">
    <source>
        <dbReference type="ARBA" id="ARBA00022771"/>
    </source>
</evidence>
<dbReference type="GeneID" id="36345456"/>
<keyword evidence="6" id="KW-1133">Transmembrane helix</keyword>
<dbReference type="GO" id="GO:0008270">
    <property type="term" value="F:zinc ion binding"/>
    <property type="evidence" value="ECO:0007669"/>
    <property type="project" value="UniProtKB-KW"/>
</dbReference>
<evidence type="ECO:0000256" key="4">
    <source>
        <dbReference type="PROSITE-ProRule" id="PRU00452"/>
    </source>
</evidence>
<dbReference type="KEGG" id="egl:EGR_09741"/>
<feature type="compositionally biased region" description="Basic and acidic residues" evidence="5">
    <location>
        <begin position="1265"/>
        <end position="1275"/>
    </location>
</feature>
<feature type="compositionally biased region" description="Polar residues" evidence="5">
    <location>
        <begin position="1180"/>
        <end position="1193"/>
    </location>
</feature>
<dbReference type="PANTHER" id="PTHR10782:SF4">
    <property type="entry name" value="TONALLI, ISOFORM E"/>
    <property type="match status" value="1"/>
</dbReference>
<feature type="compositionally biased region" description="Acidic residues" evidence="5">
    <location>
        <begin position="1335"/>
        <end position="1344"/>
    </location>
</feature>
<dbReference type="PROSITE" id="PS50092">
    <property type="entry name" value="TSP1"/>
    <property type="match status" value="1"/>
</dbReference>
<dbReference type="CTD" id="36345456"/>
<keyword evidence="10" id="KW-1185">Reference proteome</keyword>
<reference evidence="9 10" key="1">
    <citation type="journal article" date="2013" name="Nat. Genet.">
        <title>The genome of the hydatid tapeworm Echinococcus granulosus.</title>
        <authorList>
            <person name="Zheng H."/>
            <person name="Zhang W."/>
            <person name="Zhang L."/>
            <person name="Zhang Z."/>
            <person name="Li J."/>
            <person name="Lu G."/>
            <person name="Zhu Y."/>
            <person name="Wang Y."/>
            <person name="Huang Y."/>
            <person name="Liu J."/>
            <person name="Kang H."/>
            <person name="Chen J."/>
            <person name="Wang L."/>
            <person name="Chen A."/>
            <person name="Yu S."/>
            <person name="Gao Z."/>
            <person name="Jin L."/>
            <person name="Gu W."/>
            <person name="Wang Z."/>
            <person name="Zhao L."/>
            <person name="Shi B."/>
            <person name="Wen H."/>
            <person name="Lin R."/>
            <person name="Jones M.K."/>
            <person name="Brejova B."/>
            <person name="Vinar T."/>
            <person name="Zhao G."/>
            <person name="McManus D.P."/>
            <person name="Chen Z."/>
            <person name="Zhou Y."/>
            <person name="Wang S."/>
        </authorList>
    </citation>
    <scope>NUCLEOTIDE SEQUENCE [LARGE SCALE GENOMIC DNA]</scope>
</reference>
<dbReference type="GO" id="GO:0016925">
    <property type="term" value="P:protein sumoylation"/>
    <property type="evidence" value="ECO:0007669"/>
    <property type="project" value="TreeGrafter"/>
</dbReference>
<keyword evidence="2 4" id="KW-0863">Zinc-finger</keyword>
<feature type="compositionally biased region" description="Polar residues" evidence="5">
    <location>
        <begin position="1754"/>
        <end position="1767"/>
    </location>
</feature>
<dbReference type="OrthoDB" id="6287158at2759"/>
<dbReference type="GO" id="GO:0061665">
    <property type="term" value="F:SUMO ligase activity"/>
    <property type="evidence" value="ECO:0007669"/>
    <property type="project" value="TreeGrafter"/>
</dbReference>
<evidence type="ECO:0000313" key="9">
    <source>
        <dbReference type="EMBL" id="EUB55395.1"/>
    </source>
</evidence>
<dbReference type="GO" id="GO:0016874">
    <property type="term" value="F:ligase activity"/>
    <property type="evidence" value="ECO:0007669"/>
    <property type="project" value="UniProtKB-KW"/>
</dbReference>
<keyword evidence="6" id="KW-0812">Transmembrane</keyword>
<feature type="region of interest" description="Disordered" evidence="5">
    <location>
        <begin position="1335"/>
        <end position="1402"/>
    </location>
</feature>
<dbReference type="InterPro" id="IPR013083">
    <property type="entry name" value="Znf_RING/FYVE/PHD"/>
</dbReference>
<protein>
    <submittedName>
        <fullName evidence="9">E3 SUMO-protein ligase pli1</fullName>
    </submittedName>
</protein>
<dbReference type="RefSeq" id="XP_024346591.1">
    <property type="nucleotide sequence ID" value="XM_024498990.1"/>
</dbReference>
<proteinExistence type="predicted"/>
<comment type="caution">
    <text evidence="9">The sequence shown here is derived from an EMBL/GenBank/DDBJ whole genome shotgun (WGS) entry which is preliminary data.</text>
</comment>
<evidence type="ECO:0000256" key="5">
    <source>
        <dbReference type="SAM" id="MobiDB-lite"/>
    </source>
</evidence>
<keyword evidence="7" id="KW-0732">Signal</keyword>
<feature type="signal peptide" evidence="7">
    <location>
        <begin position="1"/>
        <end position="20"/>
    </location>
</feature>
<feature type="chain" id="PRO_5004882498" evidence="7">
    <location>
        <begin position="21"/>
        <end position="1804"/>
    </location>
</feature>
<dbReference type="Pfam" id="PF02891">
    <property type="entry name" value="zf-MIZ"/>
    <property type="match status" value="1"/>
</dbReference>
<dbReference type="SUPFAM" id="SSF82895">
    <property type="entry name" value="TSP-1 type 1 repeat"/>
    <property type="match status" value="1"/>
</dbReference>
<dbReference type="STRING" id="6210.W6U2Q8"/>
<evidence type="ECO:0000313" key="10">
    <source>
        <dbReference type="Proteomes" id="UP000019149"/>
    </source>
</evidence>
<dbReference type="Gene3D" id="3.30.40.10">
    <property type="entry name" value="Zinc/RING finger domain, C3HC4 (zinc finger)"/>
    <property type="match status" value="1"/>
</dbReference>
<feature type="compositionally biased region" description="Polar residues" evidence="5">
    <location>
        <begin position="1726"/>
        <end position="1735"/>
    </location>
</feature>
<dbReference type="PANTHER" id="PTHR10782">
    <property type="entry name" value="ZINC FINGER MIZ DOMAIN-CONTAINING PROTEIN"/>
    <property type="match status" value="1"/>
</dbReference>
<feature type="compositionally biased region" description="Acidic residues" evidence="5">
    <location>
        <begin position="1689"/>
        <end position="1723"/>
    </location>
</feature>
<dbReference type="GO" id="GO:0000785">
    <property type="term" value="C:chromatin"/>
    <property type="evidence" value="ECO:0007669"/>
    <property type="project" value="TreeGrafter"/>
</dbReference>
<feature type="compositionally biased region" description="Low complexity" evidence="5">
    <location>
        <begin position="1298"/>
        <end position="1315"/>
    </location>
</feature>
<dbReference type="CDD" id="cd16650">
    <property type="entry name" value="SP-RING_PIAS-like"/>
    <property type="match status" value="1"/>
</dbReference>
<dbReference type="InterPro" id="IPR000884">
    <property type="entry name" value="TSP1_rpt"/>
</dbReference>
<dbReference type="PROSITE" id="PS51044">
    <property type="entry name" value="ZF_SP_RING"/>
    <property type="match status" value="1"/>
</dbReference>
<keyword evidence="6" id="KW-0472">Membrane</keyword>
<feature type="region of interest" description="Disordered" evidence="5">
    <location>
        <begin position="1616"/>
        <end position="1767"/>
    </location>
</feature>
<gene>
    <name evidence="9" type="ORF">EGR_09741</name>
</gene>
<evidence type="ECO:0000259" key="8">
    <source>
        <dbReference type="PROSITE" id="PS51044"/>
    </source>
</evidence>